<dbReference type="Pfam" id="PF12796">
    <property type="entry name" value="Ank_2"/>
    <property type="match status" value="1"/>
</dbReference>
<evidence type="ECO:0000256" key="1">
    <source>
        <dbReference type="ARBA" id="ARBA00022737"/>
    </source>
</evidence>
<dbReference type="PROSITE" id="PS50297">
    <property type="entry name" value="ANK_REP_REGION"/>
    <property type="match status" value="2"/>
</dbReference>
<gene>
    <name evidence="4" type="ORF">DFR24_2756</name>
</gene>
<dbReference type="Proteomes" id="UP000295341">
    <property type="component" value="Unassembled WGS sequence"/>
</dbReference>
<organism evidence="4 5">
    <name type="scientific">Panacagrimonas perspica</name>
    <dbReference type="NCBI Taxonomy" id="381431"/>
    <lineage>
        <taxon>Bacteria</taxon>
        <taxon>Pseudomonadati</taxon>
        <taxon>Pseudomonadota</taxon>
        <taxon>Gammaproteobacteria</taxon>
        <taxon>Nevskiales</taxon>
        <taxon>Nevskiaceae</taxon>
        <taxon>Panacagrimonas</taxon>
    </lineage>
</organism>
<evidence type="ECO:0000256" key="3">
    <source>
        <dbReference type="PROSITE-ProRule" id="PRU00023"/>
    </source>
</evidence>
<keyword evidence="1" id="KW-0677">Repeat</keyword>
<dbReference type="Gene3D" id="1.25.40.20">
    <property type="entry name" value="Ankyrin repeat-containing domain"/>
    <property type="match status" value="2"/>
</dbReference>
<proteinExistence type="predicted"/>
<dbReference type="PANTHER" id="PTHR24171:SF9">
    <property type="entry name" value="ANKYRIN REPEAT DOMAIN-CONTAINING PROTEIN 39"/>
    <property type="match status" value="1"/>
</dbReference>
<dbReference type="PANTHER" id="PTHR24171">
    <property type="entry name" value="ANKYRIN REPEAT DOMAIN-CONTAINING PROTEIN 39-RELATED"/>
    <property type="match status" value="1"/>
</dbReference>
<dbReference type="SUPFAM" id="SSF48403">
    <property type="entry name" value="Ankyrin repeat"/>
    <property type="match status" value="1"/>
</dbReference>
<protein>
    <submittedName>
        <fullName evidence="4">Ankyrin repeat protein</fullName>
    </submittedName>
</protein>
<comment type="caution">
    <text evidence="4">The sequence shown here is derived from an EMBL/GenBank/DDBJ whole genome shotgun (WGS) entry which is preliminary data.</text>
</comment>
<dbReference type="SMART" id="SM00248">
    <property type="entry name" value="ANK"/>
    <property type="match status" value="4"/>
</dbReference>
<dbReference type="InterPro" id="IPR002110">
    <property type="entry name" value="Ankyrin_rpt"/>
</dbReference>
<dbReference type="Pfam" id="PF13857">
    <property type="entry name" value="Ank_5"/>
    <property type="match status" value="1"/>
</dbReference>
<dbReference type="AlphaFoldDB" id="A0A4R7P3Y7"/>
<evidence type="ECO:0000256" key="2">
    <source>
        <dbReference type="ARBA" id="ARBA00023043"/>
    </source>
</evidence>
<reference evidence="4 5" key="1">
    <citation type="submission" date="2019-03" db="EMBL/GenBank/DDBJ databases">
        <title>Genomic Encyclopedia of Type Strains, Phase IV (KMG-IV): sequencing the most valuable type-strain genomes for metagenomic binning, comparative biology and taxonomic classification.</title>
        <authorList>
            <person name="Goeker M."/>
        </authorList>
    </citation>
    <scope>NUCLEOTIDE SEQUENCE [LARGE SCALE GENOMIC DNA]</scope>
    <source>
        <strain evidence="4 5">DSM 26377</strain>
    </source>
</reference>
<dbReference type="PROSITE" id="PS50088">
    <property type="entry name" value="ANK_REPEAT"/>
    <property type="match status" value="2"/>
</dbReference>
<name>A0A4R7P3Y7_9GAMM</name>
<sequence length="280" mass="30193">MQGAARIGLIVIGFCVGWPMPESNAADIEDYKQAIAKDDPAELVALLRADGRQTPRDAEGNTVLHLACSPLAWRNRAGAVAAVLAAGADPNAANDRGFTPLHFAATTDCTDCVKALIAAGANVGTRRIGGKTPLHFSSATALPLLLAAGADLKVRDDDGRTVLHTSSLTDARLRVLGVNVTDRFGFTPLHYAALQGTDERIDWLLASGADPALQSTAAFTNRHLIDVAAFDADLLEFPAGQRPFDLARFRHEQTRWSSGRYRSTFERLDKVTPRRSFFSR</sequence>
<evidence type="ECO:0000313" key="5">
    <source>
        <dbReference type="Proteomes" id="UP000295341"/>
    </source>
</evidence>
<dbReference type="InterPro" id="IPR036770">
    <property type="entry name" value="Ankyrin_rpt-contain_sf"/>
</dbReference>
<accession>A0A4R7P3Y7</accession>
<feature type="repeat" description="ANK" evidence="3">
    <location>
        <begin position="96"/>
        <end position="128"/>
    </location>
</feature>
<evidence type="ECO:0000313" key="4">
    <source>
        <dbReference type="EMBL" id="TDU28387.1"/>
    </source>
</evidence>
<keyword evidence="5" id="KW-1185">Reference proteome</keyword>
<keyword evidence="2 3" id="KW-0040">ANK repeat</keyword>
<dbReference type="OrthoDB" id="5649561at2"/>
<feature type="repeat" description="ANK" evidence="3">
    <location>
        <begin position="184"/>
        <end position="216"/>
    </location>
</feature>
<dbReference type="EMBL" id="SOBT01000009">
    <property type="protein sequence ID" value="TDU28387.1"/>
    <property type="molecule type" value="Genomic_DNA"/>
</dbReference>